<accession>A0A7T4R125</accession>
<proteinExistence type="predicted"/>
<dbReference type="InterPro" id="IPR021243">
    <property type="entry name" value="DUF2804"/>
</dbReference>
<dbReference type="PANTHER" id="PTHR35868:SF4">
    <property type="entry name" value="DUF2804 DOMAIN-CONTAINING PROTEIN"/>
    <property type="match status" value="1"/>
</dbReference>
<name>A0A7T4R125_9GAMM</name>
<keyword evidence="2" id="KW-1185">Reference proteome</keyword>
<evidence type="ECO:0000313" key="2">
    <source>
        <dbReference type="Proteomes" id="UP000596063"/>
    </source>
</evidence>
<reference evidence="1 2" key="1">
    <citation type="submission" date="2020-12" db="EMBL/GenBank/DDBJ databases">
        <authorList>
            <person name="Shan Y."/>
        </authorList>
    </citation>
    <scope>NUCLEOTIDE SEQUENCE [LARGE SCALE GENOMIC DNA]</scope>
    <source>
        <strain evidence="2">csc3.9</strain>
    </source>
</reference>
<dbReference type="Proteomes" id="UP000596063">
    <property type="component" value="Chromosome"/>
</dbReference>
<protein>
    <submittedName>
        <fullName evidence="1">DUF2804 domain-containing protein</fullName>
    </submittedName>
</protein>
<organism evidence="1 2">
    <name type="scientific">Spongiibacter nanhainus</name>
    <dbReference type="NCBI Taxonomy" id="2794344"/>
    <lineage>
        <taxon>Bacteria</taxon>
        <taxon>Pseudomonadati</taxon>
        <taxon>Pseudomonadota</taxon>
        <taxon>Gammaproteobacteria</taxon>
        <taxon>Cellvibrionales</taxon>
        <taxon>Spongiibacteraceae</taxon>
        <taxon>Spongiibacter</taxon>
    </lineage>
</organism>
<evidence type="ECO:0000313" key="1">
    <source>
        <dbReference type="EMBL" id="QQD18460.1"/>
    </source>
</evidence>
<dbReference type="EMBL" id="CP066167">
    <property type="protein sequence ID" value="QQD18460.1"/>
    <property type="molecule type" value="Genomic_DNA"/>
</dbReference>
<dbReference type="PANTHER" id="PTHR35868">
    <property type="entry name" value="DUF2804 DOMAIN-CONTAINING PROTEIN-RELATED"/>
    <property type="match status" value="1"/>
</dbReference>
<dbReference type="AlphaFoldDB" id="A0A7T4R125"/>
<sequence length="339" mass="38245">MARQQPLVDGAGRIQFGPKPNGVSEVNFRDFPLQTAMDRRLPRWRRYWAFNQFQFVALSHSDLLVGVAIADLKLVSNAFVYLFQPSTGAFEEFSFLQPLARHTGISTNPEAGVSTFSRGSNRVEMHSSQGQRQLIVTIADGPTIQARFDDRHCQAPLGLCTRSGYQGWTYTHKNAALPVAEGTIHWRGKNYSLSPQQTLASIDWSGGYMRRETAWNWASLSTRLEDGRRLGLNLAAGVNETGYSENSAWLDGRRTDIDLVDFQFDRQDHTAPWRVRSRDGAIDLDFVPAGKRQEKINAGLIASNFRQFFGRFSGTLTLQGEVLSLSDHWGLTEDHYARW</sequence>
<dbReference type="RefSeq" id="WP_198569951.1">
    <property type="nucleotide sequence ID" value="NZ_CP066167.1"/>
</dbReference>
<gene>
    <name evidence="1" type="ORF">I6N98_00865</name>
</gene>
<dbReference type="Pfam" id="PF10974">
    <property type="entry name" value="DUF2804"/>
    <property type="match status" value="1"/>
</dbReference>
<dbReference type="KEGG" id="snan:I6N98_00865"/>